<dbReference type="Pfam" id="PF06259">
    <property type="entry name" value="Abhydrolase_8"/>
    <property type="match status" value="1"/>
</dbReference>
<dbReference type="Proteomes" id="UP000175829">
    <property type="component" value="Unassembled WGS sequence"/>
</dbReference>
<dbReference type="EMBL" id="LJGV01000022">
    <property type="protein sequence ID" value="OEU97894.1"/>
    <property type="molecule type" value="Genomic_DNA"/>
</dbReference>
<dbReference type="SUPFAM" id="SSF53474">
    <property type="entry name" value="alpha/beta-Hydrolases"/>
    <property type="match status" value="1"/>
</dbReference>
<dbReference type="Gene3D" id="3.40.50.1820">
    <property type="entry name" value="alpha/beta hydrolase"/>
    <property type="match status" value="1"/>
</dbReference>
<dbReference type="InterPro" id="IPR029058">
    <property type="entry name" value="AB_hydrolase_fold"/>
</dbReference>
<comment type="caution">
    <text evidence="3">The sequence shown here is derived from an EMBL/GenBank/DDBJ whole genome shotgun (WGS) entry which is preliminary data.</text>
</comment>
<evidence type="ECO:0000313" key="4">
    <source>
        <dbReference type="Proteomes" id="UP000175829"/>
    </source>
</evidence>
<dbReference type="AlphaFoldDB" id="A0A1E7K1S9"/>
<name>A0A1E7K1S9_9ACTN</name>
<feature type="transmembrane region" description="Helical" evidence="1">
    <location>
        <begin position="26"/>
        <end position="48"/>
    </location>
</feature>
<reference evidence="3 4" key="1">
    <citation type="journal article" date="2016" name="Front. Microbiol.">
        <title>Comparative Genomics Analysis of Streptomyces Species Reveals Their Adaptation to the Marine Environment and Their Diversity at the Genomic Level.</title>
        <authorList>
            <person name="Tian X."/>
            <person name="Zhang Z."/>
            <person name="Yang T."/>
            <person name="Chen M."/>
            <person name="Li J."/>
            <person name="Chen F."/>
            <person name="Yang J."/>
            <person name="Li W."/>
            <person name="Zhang B."/>
            <person name="Zhang Z."/>
            <person name="Wu J."/>
            <person name="Zhang C."/>
            <person name="Long L."/>
            <person name="Xiao J."/>
        </authorList>
    </citation>
    <scope>NUCLEOTIDE SEQUENCE [LARGE SCALE GENOMIC DNA]</scope>
    <source>
        <strain evidence="3 4">SCSIO M10379</strain>
    </source>
</reference>
<evidence type="ECO:0000313" key="3">
    <source>
        <dbReference type="EMBL" id="OEU97894.1"/>
    </source>
</evidence>
<keyword evidence="1" id="KW-0812">Transmembrane</keyword>
<feature type="domain" description="DUF1023" evidence="2">
    <location>
        <begin position="172"/>
        <end position="350"/>
    </location>
</feature>
<dbReference type="RefSeq" id="WP_051271862.1">
    <property type="nucleotide sequence ID" value="NZ_LJGV01000022.1"/>
</dbReference>
<keyword evidence="1" id="KW-1133">Transmembrane helix</keyword>
<evidence type="ECO:0000256" key="1">
    <source>
        <dbReference type="SAM" id="Phobius"/>
    </source>
</evidence>
<proteinExistence type="predicted"/>
<dbReference type="PATRIC" id="fig|943816.4.peg.1091"/>
<protein>
    <recommendedName>
        <fullName evidence="2">DUF1023 domain-containing protein</fullName>
    </recommendedName>
</protein>
<dbReference type="InterPro" id="IPR010427">
    <property type="entry name" value="DUF1023"/>
</dbReference>
<organism evidence="3 4">
    <name type="scientific">Streptomyces qinglanensis</name>
    <dbReference type="NCBI Taxonomy" id="943816"/>
    <lineage>
        <taxon>Bacteria</taxon>
        <taxon>Bacillati</taxon>
        <taxon>Actinomycetota</taxon>
        <taxon>Actinomycetes</taxon>
        <taxon>Kitasatosporales</taxon>
        <taxon>Streptomycetaceae</taxon>
        <taxon>Streptomyces</taxon>
    </lineage>
</organism>
<accession>A0A1E7K1S9</accession>
<sequence length="419" mass="43968">MTYFPAPGNPLSGLGVPAPGAPGITVWRAVLALAVVLVLLATSGWTAVRKHQAEDGPRAAAVHAWKKASLAGRPLPAPDAPPGSIARYFAGLSRAQQRDLATRFPLVVGNLGGAPLELRYRANHTALLQARDTERKRMRDERLTEEGRSRAKHRMHRFTSMLGPQRQILAFDPTGRGRAAEVFGDLRDARRVSVVVPGVDTELLTFEKSARQYSAPVGMADALQQQQHTTRPGVRTATIAWADYTAPAGLGVDAASGGDAEDGAVRLDDLVRSLPATSAAAAPEVALFCHSYGSVVCGVAARRLPDSVTDIAVAGSPGMRADNAAHLGTRAHVWAMRDDDDWIADVPHLDVGGLGHGADPVADGFGARQLSARGAVGHTGYFVPHTGSLANFAAIGTGAYQDVVCDSSDPECSLLPGAS</sequence>
<evidence type="ECO:0000259" key="2">
    <source>
        <dbReference type="Pfam" id="PF06259"/>
    </source>
</evidence>
<keyword evidence="1" id="KW-0472">Membrane</keyword>
<gene>
    <name evidence="3" type="ORF">AN217_08565</name>
</gene>